<dbReference type="GO" id="GO:0034388">
    <property type="term" value="C:Pwp2p-containing subcomplex of 90S preribosome"/>
    <property type="evidence" value="ECO:0007669"/>
    <property type="project" value="TreeGrafter"/>
</dbReference>
<dbReference type="InterPro" id="IPR015943">
    <property type="entry name" value="WD40/YVTN_repeat-like_dom_sf"/>
</dbReference>
<gene>
    <name evidence="1" type="ORF">CTI12_AA621240</name>
</gene>
<dbReference type="STRING" id="35608.A0A2U1KBT1"/>
<proteinExistence type="predicted"/>
<reference evidence="1 2" key="1">
    <citation type="journal article" date="2018" name="Mol. Plant">
        <title>The genome of Artemisia annua provides insight into the evolution of Asteraceae family and artemisinin biosynthesis.</title>
        <authorList>
            <person name="Shen Q."/>
            <person name="Zhang L."/>
            <person name="Liao Z."/>
            <person name="Wang S."/>
            <person name="Yan T."/>
            <person name="Shi P."/>
            <person name="Liu M."/>
            <person name="Fu X."/>
            <person name="Pan Q."/>
            <person name="Wang Y."/>
            <person name="Lv Z."/>
            <person name="Lu X."/>
            <person name="Zhang F."/>
            <person name="Jiang W."/>
            <person name="Ma Y."/>
            <person name="Chen M."/>
            <person name="Hao X."/>
            <person name="Li L."/>
            <person name="Tang Y."/>
            <person name="Lv G."/>
            <person name="Zhou Y."/>
            <person name="Sun X."/>
            <person name="Brodelius P.E."/>
            <person name="Rose J.K.C."/>
            <person name="Tang K."/>
        </authorList>
    </citation>
    <scope>NUCLEOTIDE SEQUENCE [LARGE SCALE GENOMIC DNA]</scope>
    <source>
        <strain evidence="2">cv. Huhao1</strain>
        <tissue evidence="1">Leaf</tissue>
    </source>
</reference>
<sequence>MSTSADNSIKMWIFDTTDADPRLLRFRSGHSVPPLCIRFYANGRHILYAGRSRSCISPLLCYPGYLDIWF</sequence>
<dbReference type="Proteomes" id="UP000245207">
    <property type="component" value="Unassembled WGS sequence"/>
</dbReference>
<keyword evidence="2" id="KW-1185">Reference proteome</keyword>
<dbReference type="PANTHER" id="PTHR22840:SF12">
    <property type="entry name" value="WD REPEAT-CONTAINING PROTEIN 36"/>
    <property type="match status" value="1"/>
</dbReference>
<dbReference type="Gene3D" id="2.130.10.10">
    <property type="entry name" value="YVTN repeat-like/Quinoprotein amine dehydrogenase"/>
    <property type="match status" value="2"/>
</dbReference>
<dbReference type="SUPFAM" id="SSF50960">
    <property type="entry name" value="TolB, C-terminal domain"/>
    <property type="match status" value="1"/>
</dbReference>
<dbReference type="PANTHER" id="PTHR22840">
    <property type="entry name" value="WD REPEAT-CONTAINING PROTEIN 36"/>
    <property type="match status" value="1"/>
</dbReference>
<name>A0A2U1KBT1_ARTAN</name>
<evidence type="ECO:0000313" key="2">
    <source>
        <dbReference type="Proteomes" id="UP000245207"/>
    </source>
</evidence>
<comment type="caution">
    <text evidence="1">The sequence shown here is derived from an EMBL/GenBank/DDBJ whole genome shotgun (WGS) entry which is preliminary data.</text>
</comment>
<dbReference type="GO" id="GO:0032040">
    <property type="term" value="C:small-subunit processome"/>
    <property type="evidence" value="ECO:0007669"/>
    <property type="project" value="TreeGrafter"/>
</dbReference>
<protein>
    <submittedName>
        <fullName evidence="1">WD repeat-containing protein 36</fullName>
    </submittedName>
</protein>
<dbReference type="EMBL" id="PKPP01023368">
    <property type="protein sequence ID" value="PWA34226.1"/>
    <property type="molecule type" value="Genomic_DNA"/>
</dbReference>
<evidence type="ECO:0000313" key="1">
    <source>
        <dbReference type="EMBL" id="PWA34226.1"/>
    </source>
</evidence>
<dbReference type="OrthoDB" id="10250769at2759"/>
<dbReference type="AlphaFoldDB" id="A0A2U1KBT1"/>
<organism evidence="1 2">
    <name type="scientific">Artemisia annua</name>
    <name type="common">Sweet wormwood</name>
    <dbReference type="NCBI Taxonomy" id="35608"/>
    <lineage>
        <taxon>Eukaryota</taxon>
        <taxon>Viridiplantae</taxon>
        <taxon>Streptophyta</taxon>
        <taxon>Embryophyta</taxon>
        <taxon>Tracheophyta</taxon>
        <taxon>Spermatophyta</taxon>
        <taxon>Magnoliopsida</taxon>
        <taxon>eudicotyledons</taxon>
        <taxon>Gunneridae</taxon>
        <taxon>Pentapetalae</taxon>
        <taxon>asterids</taxon>
        <taxon>campanulids</taxon>
        <taxon>Asterales</taxon>
        <taxon>Asteraceae</taxon>
        <taxon>Asteroideae</taxon>
        <taxon>Anthemideae</taxon>
        <taxon>Artemisiinae</taxon>
        <taxon>Artemisia</taxon>
    </lineage>
</organism>
<dbReference type="GO" id="GO:0006364">
    <property type="term" value="P:rRNA processing"/>
    <property type="evidence" value="ECO:0007669"/>
    <property type="project" value="TreeGrafter"/>
</dbReference>
<accession>A0A2U1KBT1</accession>